<dbReference type="Proteomes" id="UP000190774">
    <property type="component" value="Unassembled WGS sequence"/>
</dbReference>
<protein>
    <submittedName>
        <fullName evidence="2">Uncharacterized protein</fullName>
    </submittedName>
</protein>
<evidence type="ECO:0000313" key="2">
    <source>
        <dbReference type="EMBL" id="SKA97340.1"/>
    </source>
</evidence>
<organism evidence="2 3">
    <name type="scientific">Prosthecobacter debontii</name>
    <dbReference type="NCBI Taxonomy" id="48467"/>
    <lineage>
        <taxon>Bacteria</taxon>
        <taxon>Pseudomonadati</taxon>
        <taxon>Verrucomicrobiota</taxon>
        <taxon>Verrucomicrobiia</taxon>
        <taxon>Verrucomicrobiales</taxon>
        <taxon>Verrucomicrobiaceae</taxon>
        <taxon>Prosthecobacter</taxon>
    </lineage>
</organism>
<accession>A0A1T4Y6J5</accession>
<keyword evidence="3" id="KW-1185">Reference proteome</keyword>
<name>A0A1T4Y6J5_9BACT</name>
<feature type="compositionally biased region" description="Basic and acidic residues" evidence="1">
    <location>
        <begin position="132"/>
        <end position="141"/>
    </location>
</feature>
<sequence>MNAISHGLHAGTRTRSVRTTGIRWLAVRSLSAISTLDFGKSSYCAAAWLSLHSPGPVPPANRVILSKTPLNSRLLFRLKPGLRTPASIQTQNLKSPLRVSAVKGAASSSVGLFKTLQTRANHCQRSPPTSPAKDDRSGHDFDTTGTEGISLGFFDAFHDVVFQIHRHAAGLHLDVNHRLHRAA</sequence>
<feature type="region of interest" description="Disordered" evidence="1">
    <location>
        <begin position="120"/>
        <end position="141"/>
    </location>
</feature>
<evidence type="ECO:0000313" key="3">
    <source>
        <dbReference type="Proteomes" id="UP000190774"/>
    </source>
</evidence>
<dbReference type="EMBL" id="FUYE01000007">
    <property type="protein sequence ID" value="SKA97340.1"/>
    <property type="molecule type" value="Genomic_DNA"/>
</dbReference>
<proteinExistence type="predicted"/>
<evidence type="ECO:0000256" key="1">
    <source>
        <dbReference type="SAM" id="MobiDB-lite"/>
    </source>
</evidence>
<gene>
    <name evidence="2" type="ORF">SAMN02745166_02599</name>
</gene>
<reference evidence="3" key="1">
    <citation type="submission" date="2017-02" db="EMBL/GenBank/DDBJ databases">
        <authorList>
            <person name="Varghese N."/>
            <person name="Submissions S."/>
        </authorList>
    </citation>
    <scope>NUCLEOTIDE SEQUENCE [LARGE SCALE GENOMIC DNA]</scope>
    <source>
        <strain evidence="3">ATCC 700200</strain>
    </source>
</reference>
<dbReference type="AlphaFoldDB" id="A0A1T4Y6J5"/>